<proteinExistence type="predicted"/>
<sequence length="97" mass="10995">MLLDLQVLIVYLFKLLVLASKVALQTFKCASHVFSSYELMFSQLKLQAFSIDDFGLFKLIIIIASSSQVNYLCCFELLLFASKSTLHFSSSNASFFF</sequence>
<feature type="chain" id="PRO_5044813756" description="Secreted protein" evidence="1">
    <location>
        <begin position="20"/>
        <end position="97"/>
    </location>
</feature>
<evidence type="ECO:0000313" key="2">
    <source>
        <dbReference type="EMBL" id="KAL3831064.1"/>
    </source>
</evidence>
<keyword evidence="3" id="KW-1185">Reference proteome</keyword>
<protein>
    <recommendedName>
        <fullName evidence="4">Secreted protein</fullName>
    </recommendedName>
</protein>
<organism evidence="2 3">
    <name type="scientific">Penstemon smallii</name>
    <dbReference type="NCBI Taxonomy" id="265156"/>
    <lineage>
        <taxon>Eukaryota</taxon>
        <taxon>Viridiplantae</taxon>
        <taxon>Streptophyta</taxon>
        <taxon>Embryophyta</taxon>
        <taxon>Tracheophyta</taxon>
        <taxon>Spermatophyta</taxon>
        <taxon>Magnoliopsida</taxon>
        <taxon>eudicotyledons</taxon>
        <taxon>Gunneridae</taxon>
        <taxon>Pentapetalae</taxon>
        <taxon>asterids</taxon>
        <taxon>lamiids</taxon>
        <taxon>Lamiales</taxon>
        <taxon>Plantaginaceae</taxon>
        <taxon>Cheloneae</taxon>
        <taxon>Penstemon</taxon>
    </lineage>
</organism>
<gene>
    <name evidence="2" type="ORF">ACJIZ3_019866</name>
</gene>
<evidence type="ECO:0000313" key="3">
    <source>
        <dbReference type="Proteomes" id="UP001634393"/>
    </source>
</evidence>
<dbReference type="Proteomes" id="UP001634393">
    <property type="component" value="Unassembled WGS sequence"/>
</dbReference>
<reference evidence="2 3" key="1">
    <citation type="submission" date="2024-12" db="EMBL/GenBank/DDBJ databases">
        <title>The unique morphological basis and parallel evolutionary history of personate flowers in Penstemon.</title>
        <authorList>
            <person name="Depatie T.H."/>
            <person name="Wessinger C.A."/>
        </authorList>
    </citation>
    <scope>NUCLEOTIDE SEQUENCE [LARGE SCALE GENOMIC DNA]</scope>
    <source>
        <strain evidence="2">WTNN_2</strain>
        <tissue evidence="2">Leaf</tissue>
    </source>
</reference>
<name>A0ABD3T2E6_9LAMI</name>
<comment type="caution">
    <text evidence="2">The sequence shown here is derived from an EMBL/GenBank/DDBJ whole genome shotgun (WGS) entry which is preliminary data.</text>
</comment>
<keyword evidence="1" id="KW-0732">Signal</keyword>
<accession>A0ABD3T2E6</accession>
<evidence type="ECO:0000256" key="1">
    <source>
        <dbReference type="SAM" id="SignalP"/>
    </source>
</evidence>
<dbReference type="AlphaFoldDB" id="A0ABD3T2E6"/>
<feature type="signal peptide" evidence="1">
    <location>
        <begin position="1"/>
        <end position="19"/>
    </location>
</feature>
<evidence type="ECO:0008006" key="4">
    <source>
        <dbReference type="Google" id="ProtNLM"/>
    </source>
</evidence>
<dbReference type="EMBL" id="JBJXBP010000005">
    <property type="protein sequence ID" value="KAL3831064.1"/>
    <property type="molecule type" value="Genomic_DNA"/>
</dbReference>